<dbReference type="GO" id="GO:0005886">
    <property type="term" value="C:plasma membrane"/>
    <property type="evidence" value="ECO:0007669"/>
    <property type="project" value="TreeGrafter"/>
</dbReference>
<dbReference type="CDD" id="cd01949">
    <property type="entry name" value="GGDEF"/>
    <property type="match status" value="1"/>
</dbReference>
<accession>A0A6N4RFH1</accession>
<dbReference type="InterPro" id="IPR000160">
    <property type="entry name" value="GGDEF_dom"/>
</dbReference>
<dbReference type="NCBIfam" id="TIGR00254">
    <property type="entry name" value="GGDEF"/>
    <property type="match status" value="1"/>
</dbReference>
<dbReference type="PANTHER" id="PTHR45138:SF9">
    <property type="entry name" value="DIGUANYLATE CYCLASE DGCM-RELATED"/>
    <property type="match status" value="1"/>
</dbReference>
<evidence type="ECO:0000256" key="2">
    <source>
        <dbReference type="ARBA" id="ARBA00034247"/>
    </source>
</evidence>
<gene>
    <name evidence="4" type="ORF">DI628_04180</name>
</gene>
<dbReference type="InterPro" id="IPR043128">
    <property type="entry name" value="Rev_trsase/Diguanyl_cyclase"/>
</dbReference>
<dbReference type="FunFam" id="3.30.70.270:FF:000001">
    <property type="entry name" value="Diguanylate cyclase domain protein"/>
    <property type="match status" value="1"/>
</dbReference>
<dbReference type="Gene3D" id="3.30.70.270">
    <property type="match status" value="1"/>
</dbReference>
<dbReference type="AlphaFoldDB" id="A0A6N4RFH1"/>
<dbReference type="InterPro" id="IPR029787">
    <property type="entry name" value="Nucleotide_cyclase"/>
</dbReference>
<comment type="caution">
    <text evidence="4">The sequence shown here is derived from an EMBL/GenBank/DDBJ whole genome shotgun (WGS) entry which is preliminary data.</text>
</comment>
<evidence type="ECO:0000256" key="1">
    <source>
        <dbReference type="ARBA" id="ARBA00012528"/>
    </source>
</evidence>
<dbReference type="PANTHER" id="PTHR45138">
    <property type="entry name" value="REGULATORY COMPONENTS OF SENSORY TRANSDUCTION SYSTEM"/>
    <property type="match status" value="1"/>
</dbReference>
<dbReference type="EC" id="2.7.7.65" evidence="1"/>
<feature type="domain" description="GGDEF" evidence="3">
    <location>
        <begin position="157"/>
        <end position="286"/>
    </location>
</feature>
<dbReference type="Proteomes" id="UP000320948">
    <property type="component" value="Unassembled WGS sequence"/>
</dbReference>
<evidence type="ECO:0000313" key="4">
    <source>
        <dbReference type="EMBL" id="TKW61824.1"/>
    </source>
</evidence>
<reference evidence="4 5" key="1">
    <citation type="journal article" date="2017" name="Nat. Commun.">
        <title>In situ click chemistry generation of cyclooxygenase-2 inhibitors.</title>
        <authorList>
            <person name="Bhardwaj A."/>
            <person name="Kaur J."/>
            <person name="Wuest M."/>
            <person name="Wuest F."/>
        </authorList>
    </citation>
    <scope>NUCLEOTIDE SEQUENCE [LARGE SCALE GENOMIC DNA]</scope>
    <source>
        <strain evidence="4">S2_018_000_R2_106</strain>
    </source>
</reference>
<evidence type="ECO:0000313" key="5">
    <source>
        <dbReference type="Proteomes" id="UP000320948"/>
    </source>
</evidence>
<dbReference type="Pfam" id="PF00990">
    <property type="entry name" value="GGDEF"/>
    <property type="match status" value="1"/>
</dbReference>
<dbReference type="EMBL" id="VAFM01000001">
    <property type="protein sequence ID" value="TKW61824.1"/>
    <property type="molecule type" value="Genomic_DNA"/>
</dbReference>
<dbReference type="GO" id="GO:0043709">
    <property type="term" value="P:cell adhesion involved in single-species biofilm formation"/>
    <property type="evidence" value="ECO:0007669"/>
    <property type="project" value="TreeGrafter"/>
</dbReference>
<dbReference type="SUPFAM" id="SSF55073">
    <property type="entry name" value="Nucleotide cyclase"/>
    <property type="match status" value="1"/>
</dbReference>
<dbReference type="PROSITE" id="PS50887">
    <property type="entry name" value="GGDEF"/>
    <property type="match status" value="1"/>
</dbReference>
<dbReference type="InterPro" id="IPR050469">
    <property type="entry name" value="Diguanylate_Cyclase"/>
</dbReference>
<protein>
    <recommendedName>
        <fullName evidence="1">diguanylate cyclase</fullName>
        <ecNumber evidence="1">2.7.7.65</ecNumber>
    </recommendedName>
</protein>
<comment type="catalytic activity">
    <reaction evidence="2">
        <text>2 GTP = 3',3'-c-di-GMP + 2 diphosphate</text>
        <dbReference type="Rhea" id="RHEA:24898"/>
        <dbReference type="ChEBI" id="CHEBI:33019"/>
        <dbReference type="ChEBI" id="CHEBI:37565"/>
        <dbReference type="ChEBI" id="CHEBI:58805"/>
        <dbReference type="EC" id="2.7.7.65"/>
    </reaction>
</comment>
<dbReference type="GO" id="GO:1902201">
    <property type="term" value="P:negative regulation of bacterial-type flagellum-dependent cell motility"/>
    <property type="evidence" value="ECO:0007669"/>
    <property type="project" value="TreeGrafter"/>
</dbReference>
<proteinExistence type="predicted"/>
<organism evidence="4 5">
    <name type="scientific">Blastochloris viridis</name>
    <name type="common">Rhodopseudomonas viridis</name>
    <dbReference type="NCBI Taxonomy" id="1079"/>
    <lineage>
        <taxon>Bacteria</taxon>
        <taxon>Pseudomonadati</taxon>
        <taxon>Pseudomonadota</taxon>
        <taxon>Alphaproteobacteria</taxon>
        <taxon>Hyphomicrobiales</taxon>
        <taxon>Blastochloridaceae</taxon>
        <taxon>Blastochloris</taxon>
    </lineage>
</organism>
<evidence type="ECO:0000259" key="3">
    <source>
        <dbReference type="PROSITE" id="PS50887"/>
    </source>
</evidence>
<name>A0A6N4RFH1_BLAVI</name>
<dbReference type="SMART" id="SM00267">
    <property type="entry name" value="GGDEF"/>
    <property type="match status" value="1"/>
</dbReference>
<dbReference type="GO" id="GO:0052621">
    <property type="term" value="F:diguanylate cyclase activity"/>
    <property type="evidence" value="ECO:0007669"/>
    <property type="project" value="UniProtKB-EC"/>
</dbReference>
<sequence length="291" mass="31882">MTEMQRVDPVAEFTRQTPLDLRLVMALAGERDLNAREQQIVDKLQQERGEGLFSDMLYALTRKSFPSRQAKLLWGEIGDHRKKLEGILSRDPGVALAAHDYLVNVSGLLKTAGLIEEQKFQALATVASRDGLTGLYDKTTFARLLEEELARQARFGRPVTLVMIDIDHFKQLNDTHGHADGDVVLAQVAELIKQQARSTDSCGRFGGEEFAVVLPEVDTHAGALLAERIRNGVEKAFIGTPYNVTVSIGIATGNSGVKADDLVRAADAALYDAKRGGRNCVRVAKEIVTTI</sequence>